<evidence type="ECO:0000256" key="1">
    <source>
        <dbReference type="SAM" id="MobiDB-lite"/>
    </source>
</evidence>
<protein>
    <submittedName>
        <fullName evidence="2">Uncharacterized protein</fullName>
    </submittedName>
</protein>
<dbReference type="EMBL" id="JAZDWU010000005">
    <property type="protein sequence ID" value="KAL0002262.1"/>
    <property type="molecule type" value="Genomic_DNA"/>
</dbReference>
<sequence length="121" mass="14507">MMNDQKKMLEQIRACLTRLEEGRNKRPIGEEEEEDMEDWDKNDRAEYKKKKKYEKLTADTLAKKEKMEKKQLAFWVDPNDLIMRDETCEIESSDRVQPSRLEAIVESREWNHKGDEICQAI</sequence>
<accession>A0AAW2CVZ7</accession>
<reference evidence="2 3" key="1">
    <citation type="submission" date="2024-01" db="EMBL/GenBank/DDBJ databases">
        <title>A telomere-to-telomere, gap-free genome of sweet tea (Lithocarpus litseifolius).</title>
        <authorList>
            <person name="Zhou J."/>
        </authorList>
    </citation>
    <scope>NUCLEOTIDE SEQUENCE [LARGE SCALE GENOMIC DNA]</scope>
    <source>
        <strain evidence="2">Zhou-2022a</strain>
        <tissue evidence="2">Leaf</tissue>
    </source>
</reference>
<organism evidence="2 3">
    <name type="scientific">Lithocarpus litseifolius</name>
    <dbReference type="NCBI Taxonomy" id="425828"/>
    <lineage>
        <taxon>Eukaryota</taxon>
        <taxon>Viridiplantae</taxon>
        <taxon>Streptophyta</taxon>
        <taxon>Embryophyta</taxon>
        <taxon>Tracheophyta</taxon>
        <taxon>Spermatophyta</taxon>
        <taxon>Magnoliopsida</taxon>
        <taxon>eudicotyledons</taxon>
        <taxon>Gunneridae</taxon>
        <taxon>Pentapetalae</taxon>
        <taxon>rosids</taxon>
        <taxon>fabids</taxon>
        <taxon>Fagales</taxon>
        <taxon>Fagaceae</taxon>
        <taxon>Lithocarpus</taxon>
    </lineage>
</organism>
<gene>
    <name evidence="2" type="ORF">SO802_016043</name>
</gene>
<proteinExistence type="predicted"/>
<name>A0AAW2CVZ7_9ROSI</name>
<evidence type="ECO:0000313" key="2">
    <source>
        <dbReference type="EMBL" id="KAL0002262.1"/>
    </source>
</evidence>
<feature type="region of interest" description="Disordered" evidence="1">
    <location>
        <begin position="20"/>
        <end position="44"/>
    </location>
</feature>
<feature type="compositionally biased region" description="Basic and acidic residues" evidence="1">
    <location>
        <begin position="20"/>
        <end position="29"/>
    </location>
</feature>
<comment type="caution">
    <text evidence="2">The sequence shown here is derived from an EMBL/GenBank/DDBJ whole genome shotgun (WGS) entry which is preliminary data.</text>
</comment>
<keyword evidence="3" id="KW-1185">Reference proteome</keyword>
<dbReference type="AlphaFoldDB" id="A0AAW2CVZ7"/>
<evidence type="ECO:0000313" key="3">
    <source>
        <dbReference type="Proteomes" id="UP001459277"/>
    </source>
</evidence>
<dbReference type="Proteomes" id="UP001459277">
    <property type="component" value="Unassembled WGS sequence"/>
</dbReference>